<organism evidence="2 3">
    <name type="scientific">Microbacterium radiodurans</name>
    <dbReference type="NCBI Taxonomy" id="661398"/>
    <lineage>
        <taxon>Bacteria</taxon>
        <taxon>Bacillati</taxon>
        <taxon>Actinomycetota</taxon>
        <taxon>Actinomycetes</taxon>
        <taxon>Micrococcales</taxon>
        <taxon>Microbacteriaceae</taxon>
        <taxon>Microbacterium</taxon>
    </lineage>
</organism>
<dbReference type="OrthoDB" id="9930238at2"/>
<evidence type="ECO:0000313" key="2">
    <source>
        <dbReference type="EMBL" id="KAA9088951.1"/>
    </source>
</evidence>
<proteinExistence type="predicted"/>
<keyword evidence="1" id="KW-0472">Membrane</keyword>
<name>A0A5J5IUU0_9MICO</name>
<evidence type="ECO:0000256" key="1">
    <source>
        <dbReference type="SAM" id="Phobius"/>
    </source>
</evidence>
<reference evidence="3" key="1">
    <citation type="submission" date="2019-09" db="EMBL/GenBank/DDBJ databases">
        <title>Mumia zhuanghuii sp. nov. isolated from the intestinal contents of plateau pika (Ochotona curzoniae) in the Qinghai-Tibet plateau of China.</title>
        <authorList>
            <person name="Tian Z."/>
        </authorList>
    </citation>
    <scope>NUCLEOTIDE SEQUENCE [LARGE SCALE GENOMIC DNA]</scope>
    <source>
        <strain evidence="3">DSM 25564</strain>
    </source>
</reference>
<feature type="transmembrane region" description="Helical" evidence="1">
    <location>
        <begin position="16"/>
        <end position="37"/>
    </location>
</feature>
<keyword evidence="3" id="KW-1185">Reference proteome</keyword>
<keyword evidence="1" id="KW-0812">Transmembrane</keyword>
<sequence>MSDNAPQPPLVSTARLWLNSFIMALAGSCGYLIVAIAGGHTPLVTVISMAAIVAVLTPIFFLLNRRRARVANPPRRP</sequence>
<keyword evidence="1" id="KW-1133">Transmembrane helix</keyword>
<accession>A0A5J5IUU0</accession>
<gene>
    <name evidence="2" type="ORF">F6B42_00075</name>
</gene>
<protein>
    <submittedName>
        <fullName evidence="2">Uncharacterized protein</fullName>
    </submittedName>
</protein>
<dbReference type="AlphaFoldDB" id="A0A5J5IUU0"/>
<comment type="caution">
    <text evidence="2">The sequence shown here is derived from an EMBL/GenBank/DDBJ whole genome shotgun (WGS) entry which is preliminary data.</text>
</comment>
<dbReference type="RefSeq" id="WP_150417580.1">
    <property type="nucleotide sequence ID" value="NZ_VYRZ01000001.1"/>
</dbReference>
<evidence type="ECO:0000313" key="3">
    <source>
        <dbReference type="Proteomes" id="UP000327039"/>
    </source>
</evidence>
<feature type="transmembrane region" description="Helical" evidence="1">
    <location>
        <begin position="43"/>
        <end position="63"/>
    </location>
</feature>
<dbReference type="Proteomes" id="UP000327039">
    <property type="component" value="Unassembled WGS sequence"/>
</dbReference>
<dbReference type="EMBL" id="VYRZ01000001">
    <property type="protein sequence ID" value="KAA9088951.1"/>
    <property type="molecule type" value="Genomic_DNA"/>
</dbReference>